<reference evidence="6 7" key="1">
    <citation type="journal article" date="2018" name="Genome Biol. Evol.">
        <title>Multiple Roots of Fruiting Body Formation in Amoebozoa.</title>
        <authorList>
            <person name="Hillmann F."/>
            <person name="Forbes G."/>
            <person name="Novohradska S."/>
            <person name="Ferling I."/>
            <person name="Riege K."/>
            <person name="Groth M."/>
            <person name="Westermann M."/>
            <person name="Marz M."/>
            <person name="Spaller T."/>
            <person name="Winckler T."/>
            <person name="Schaap P."/>
            <person name="Glockner G."/>
        </authorList>
    </citation>
    <scope>NUCLEOTIDE SEQUENCE [LARGE SCALE GENOMIC DNA]</scope>
    <source>
        <strain evidence="6 7">Jena</strain>
    </source>
</reference>
<name>A0A2P6NEV9_9EUKA</name>
<proteinExistence type="predicted"/>
<dbReference type="GO" id="GO:0016020">
    <property type="term" value="C:membrane"/>
    <property type="evidence" value="ECO:0007669"/>
    <property type="project" value="UniProtKB-SubCell"/>
</dbReference>
<feature type="transmembrane region" description="Helical" evidence="5">
    <location>
        <begin position="278"/>
        <end position="296"/>
    </location>
</feature>
<evidence type="ECO:0000256" key="3">
    <source>
        <dbReference type="ARBA" id="ARBA00022989"/>
    </source>
</evidence>
<evidence type="ECO:0000256" key="4">
    <source>
        <dbReference type="ARBA" id="ARBA00023136"/>
    </source>
</evidence>
<sequence length="368" mass="41739">MDQDRYPLSGPPRSALDLSVRLVDVEIGLRNVFAQINNPVRSSKIIFLDTSMSGISRVYDYIKVRNNNDCNSLEQSYISGVLDALNLSCVYRVAGNTSVSVNFLDVLVYNGIINLGSLLLFRHILEPIIQSLFAELHNSSVHWVVSTLWVAPVFLISFIVNVRWLDDISTKATTIVGTTPNRSASSATPSGLDEKELSKYLAKQVKSMLEDSFNRQQVYASFFPFMLIVQSSLFALIPFVGGLFNVIIFSWLYSYYCFDYKWTEEKPGRKLRYIEDNLSYFTGFGMVVCFPFLMASTYMGFWFGYAVWHLTYPLFIITAIGSREQLILSRDASAQPKWRPFVLAKGLNRFFLNLFAVGARFVSGGRTK</sequence>
<dbReference type="EMBL" id="MDYQ01000101">
    <property type="protein sequence ID" value="PRP82500.1"/>
    <property type="molecule type" value="Genomic_DNA"/>
</dbReference>
<dbReference type="GO" id="GO:0005783">
    <property type="term" value="C:endoplasmic reticulum"/>
    <property type="evidence" value="ECO:0007669"/>
    <property type="project" value="TreeGrafter"/>
</dbReference>
<keyword evidence="2 5" id="KW-0812">Transmembrane</keyword>
<dbReference type="Pfam" id="PF07264">
    <property type="entry name" value="EI24"/>
    <property type="match status" value="1"/>
</dbReference>
<protein>
    <submittedName>
        <fullName evidence="6">p53-induced protein 8</fullName>
    </submittedName>
</protein>
<dbReference type="InParanoid" id="A0A2P6NEV9"/>
<dbReference type="GO" id="GO:0016236">
    <property type="term" value="P:macroautophagy"/>
    <property type="evidence" value="ECO:0007669"/>
    <property type="project" value="TreeGrafter"/>
</dbReference>
<comment type="subcellular location">
    <subcellularLocation>
        <location evidence="1">Membrane</location>
        <topology evidence="1">Multi-pass membrane protein</topology>
    </subcellularLocation>
</comment>
<gene>
    <name evidence="6" type="ORF">PROFUN_10070</name>
</gene>
<evidence type="ECO:0000256" key="5">
    <source>
        <dbReference type="SAM" id="Phobius"/>
    </source>
</evidence>
<dbReference type="PANTHER" id="PTHR21389">
    <property type="entry name" value="P53 INDUCED PROTEIN"/>
    <property type="match status" value="1"/>
</dbReference>
<feature type="transmembrane region" description="Helical" evidence="5">
    <location>
        <begin position="218"/>
        <end position="236"/>
    </location>
</feature>
<keyword evidence="7" id="KW-1185">Reference proteome</keyword>
<dbReference type="Proteomes" id="UP000241769">
    <property type="component" value="Unassembled WGS sequence"/>
</dbReference>
<evidence type="ECO:0000313" key="6">
    <source>
        <dbReference type="EMBL" id="PRP82500.1"/>
    </source>
</evidence>
<feature type="transmembrane region" description="Helical" evidence="5">
    <location>
        <begin position="141"/>
        <end position="162"/>
    </location>
</feature>
<dbReference type="STRING" id="1890364.A0A2P6NEV9"/>
<feature type="transmembrane region" description="Helical" evidence="5">
    <location>
        <begin position="242"/>
        <end position="258"/>
    </location>
</feature>
<accession>A0A2P6NEV9</accession>
<feature type="transmembrane region" description="Helical" evidence="5">
    <location>
        <begin position="101"/>
        <end position="121"/>
    </location>
</feature>
<evidence type="ECO:0000256" key="2">
    <source>
        <dbReference type="ARBA" id="ARBA00022692"/>
    </source>
</evidence>
<dbReference type="OrthoDB" id="266518at2759"/>
<evidence type="ECO:0000256" key="1">
    <source>
        <dbReference type="ARBA" id="ARBA00004141"/>
    </source>
</evidence>
<comment type="caution">
    <text evidence="6">The sequence shown here is derived from an EMBL/GenBank/DDBJ whole genome shotgun (WGS) entry which is preliminary data.</text>
</comment>
<dbReference type="PANTHER" id="PTHR21389:SF0">
    <property type="entry name" value="ETOPOSIDE-INDUCED PROTEIN 2.4 HOMOLOG"/>
    <property type="match status" value="1"/>
</dbReference>
<keyword evidence="3 5" id="KW-1133">Transmembrane helix</keyword>
<keyword evidence="4 5" id="KW-0472">Membrane</keyword>
<organism evidence="6 7">
    <name type="scientific">Planoprotostelium fungivorum</name>
    <dbReference type="NCBI Taxonomy" id="1890364"/>
    <lineage>
        <taxon>Eukaryota</taxon>
        <taxon>Amoebozoa</taxon>
        <taxon>Evosea</taxon>
        <taxon>Variosea</taxon>
        <taxon>Cavosteliida</taxon>
        <taxon>Cavosteliaceae</taxon>
        <taxon>Planoprotostelium</taxon>
    </lineage>
</organism>
<dbReference type="AlphaFoldDB" id="A0A2P6NEV9"/>
<feature type="transmembrane region" description="Helical" evidence="5">
    <location>
        <begin position="302"/>
        <end position="321"/>
    </location>
</feature>
<evidence type="ECO:0000313" key="7">
    <source>
        <dbReference type="Proteomes" id="UP000241769"/>
    </source>
</evidence>
<dbReference type="InterPro" id="IPR059112">
    <property type="entry name" value="CysZ/EI24"/>
</dbReference>
<dbReference type="FunCoup" id="A0A2P6NEV9">
    <property type="interactions" value="206"/>
</dbReference>